<dbReference type="Proteomes" id="UP000058114">
    <property type="component" value="Chromosome"/>
</dbReference>
<dbReference type="KEGG" id="asr:WL1483_2454"/>
<evidence type="ECO:0000313" key="2">
    <source>
        <dbReference type="EMBL" id="ALP41873.1"/>
    </source>
</evidence>
<organism evidence="2 3">
    <name type="scientific">Aeromonas schubertii</name>
    <dbReference type="NCBI Taxonomy" id="652"/>
    <lineage>
        <taxon>Bacteria</taxon>
        <taxon>Pseudomonadati</taxon>
        <taxon>Pseudomonadota</taxon>
        <taxon>Gammaproteobacteria</taxon>
        <taxon>Aeromonadales</taxon>
        <taxon>Aeromonadaceae</taxon>
        <taxon>Aeromonas</taxon>
    </lineage>
</organism>
<protein>
    <submittedName>
        <fullName evidence="2">Uncharacterized protein</fullName>
    </submittedName>
</protein>
<reference evidence="2 3" key="2">
    <citation type="journal article" date="2016" name="Genome Announc.">
        <title>Complete Genome Sequence of the Highly Virulent Aeromonas schubertii Strain WL1483, Isolated from Diseased Snakehead Fish (Channa argus) in China.</title>
        <authorList>
            <person name="Liu L."/>
            <person name="Li N."/>
            <person name="Zhang D."/>
            <person name="Fu X."/>
            <person name="Shi C."/>
            <person name="Lin Q."/>
            <person name="Hao G."/>
        </authorList>
    </citation>
    <scope>NUCLEOTIDE SEQUENCE [LARGE SCALE GENOMIC DNA]</scope>
    <source>
        <strain evidence="2 3">WL1483</strain>
    </source>
</reference>
<keyword evidence="1" id="KW-0812">Transmembrane</keyword>
<sequence length="73" mass="8639">MRHLKNTLNLNLKNTTLANMVAYANTVIKILMVIGIVPIVTAITIYHFKMCCCEEIMKNRRRLWYFHQNKKSK</sequence>
<dbReference type="AlphaFoldDB" id="A0A0S2SJI5"/>
<evidence type="ECO:0000313" key="3">
    <source>
        <dbReference type="Proteomes" id="UP000058114"/>
    </source>
</evidence>
<proteinExistence type="predicted"/>
<feature type="transmembrane region" description="Helical" evidence="1">
    <location>
        <begin position="20"/>
        <end position="48"/>
    </location>
</feature>
<keyword evidence="1" id="KW-0472">Membrane</keyword>
<gene>
    <name evidence="2" type="ORF">WL1483_2454</name>
</gene>
<name>A0A0S2SJI5_9GAMM</name>
<accession>A0A0S2SJI5</accession>
<keyword evidence="1" id="KW-1133">Transmembrane helix</keyword>
<evidence type="ECO:0000256" key="1">
    <source>
        <dbReference type="SAM" id="Phobius"/>
    </source>
</evidence>
<reference evidence="3" key="1">
    <citation type="submission" date="2015-10" db="EMBL/GenBank/DDBJ databases">
        <title>Complete Genome Sequence of Aeromonas schubertii strain WL1483.</title>
        <authorList>
            <person name="Liu L."/>
        </authorList>
    </citation>
    <scope>NUCLEOTIDE SEQUENCE [LARGE SCALE GENOMIC DNA]</scope>
    <source>
        <strain evidence="3">WL1483</strain>
    </source>
</reference>
<dbReference type="EMBL" id="CP013067">
    <property type="protein sequence ID" value="ALP41873.1"/>
    <property type="molecule type" value="Genomic_DNA"/>
</dbReference>